<organism evidence="1">
    <name type="scientific">Drosophila melanogaster</name>
    <name type="common">Fruit fly</name>
    <dbReference type="NCBI Taxonomy" id="7227"/>
    <lineage>
        <taxon>Eukaryota</taxon>
        <taxon>Metazoa</taxon>
        <taxon>Ecdysozoa</taxon>
        <taxon>Arthropoda</taxon>
        <taxon>Hexapoda</taxon>
        <taxon>Insecta</taxon>
        <taxon>Pterygota</taxon>
        <taxon>Neoptera</taxon>
        <taxon>Endopterygota</taxon>
        <taxon>Diptera</taxon>
        <taxon>Brachycera</taxon>
        <taxon>Muscomorpha</taxon>
        <taxon>Ephydroidea</taxon>
        <taxon>Drosophilidae</taxon>
        <taxon>Drosophila</taxon>
        <taxon>Sophophora</taxon>
    </lineage>
</organism>
<name>C4XVJ1_DROME</name>
<dbReference type="EMBL" id="BT088795">
    <property type="protein sequence ID" value="ACS12728.1"/>
    <property type="molecule type" value="mRNA"/>
</dbReference>
<protein>
    <submittedName>
        <fullName evidence="1">MIP10819p</fullName>
    </submittedName>
</protein>
<dbReference type="AlphaFoldDB" id="C4XVJ1"/>
<proteinExistence type="evidence at transcript level"/>
<evidence type="ECO:0000313" key="1">
    <source>
        <dbReference type="EMBL" id="ACS12728.1"/>
    </source>
</evidence>
<gene>
    <name evidence="1" type="primary">CG33725-RB</name>
</gene>
<accession>C4XVJ1</accession>
<sequence>MDIRQKATVRYECFLCLCRGSHKRIIIETRDRLTDTHY</sequence>
<reference evidence="1" key="1">
    <citation type="submission" date="2009-06" db="EMBL/GenBank/DDBJ databases">
        <authorList>
            <person name="Carlson J."/>
            <person name="Booth B."/>
            <person name="Frise E."/>
            <person name="Sandler J."/>
            <person name="Wan K."/>
            <person name="Yu C."/>
            <person name="Celniker S."/>
        </authorList>
    </citation>
    <scope>NUCLEOTIDE SEQUENCE</scope>
</reference>